<dbReference type="PROSITE" id="PS51318">
    <property type="entry name" value="TAT"/>
    <property type="match status" value="1"/>
</dbReference>
<dbReference type="Proteomes" id="UP001054854">
    <property type="component" value="Unassembled WGS sequence"/>
</dbReference>
<dbReference type="EMBL" id="BNEK01000005">
    <property type="protein sequence ID" value="GHJ30078.1"/>
    <property type="molecule type" value="Genomic_DNA"/>
</dbReference>
<dbReference type="InterPro" id="IPR006311">
    <property type="entry name" value="TAT_signal"/>
</dbReference>
<feature type="region of interest" description="Disordered" evidence="1">
    <location>
        <begin position="161"/>
        <end position="206"/>
    </location>
</feature>
<gene>
    <name evidence="4" type="ORF">TPA0910_45110</name>
</gene>
<organism evidence="4 5">
    <name type="scientific">Streptomyces hygroscopicus</name>
    <dbReference type="NCBI Taxonomy" id="1912"/>
    <lineage>
        <taxon>Bacteria</taxon>
        <taxon>Bacillati</taxon>
        <taxon>Actinomycetota</taxon>
        <taxon>Actinomycetes</taxon>
        <taxon>Kitasatosporales</taxon>
        <taxon>Streptomycetaceae</taxon>
        <taxon>Streptomyces</taxon>
        <taxon>Streptomyces violaceusniger group</taxon>
    </lineage>
</organism>
<evidence type="ECO:0000313" key="5">
    <source>
        <dbReference type="Proteomes" id="UP001054854"/>
    </source>
</evidence>
<reference evidence="4" key="1">
    <citation type="submission" date="2024-05" db="EMBL/GenBank/DDBJ databases">
        <title>Whole genome shotgun sequence of Streptomyces hygroscopicus NBRC 113678.</title>
        <authorList>
            <person name="Komaki H."/>
            <person name="Tamura T."/>
        </authorList>
    </citation>
    <scope>NUCLEOTIDE SEQUENCE</scope>
    <source>
        <strain evidence="4">N11-34</strain>
    </source>
</reference>
<feature type="transmembrane region" description="Helical" evidence="2">
    <location>
        <begin position="41"/>
        <end position="62"/>
    </location>
</feature>
<protein>
    <recommendedName>
        <fullName evidence="3">Intradiol ring-cleavage dioxygenases domain-containing protein</fullName>
    </recommendedName>
</protein>
<keyword evidence="2" id="KW-0812">Transmembrane</keyword>
<dbReference type="RefSeq" id="WP_372498968.1">
    <property type="nucleotide sequence ID" value="NZ_BNEK01000005.1"/>
</dbReference>
<feature type="compositionally biased region" description="Low complexity" evidence="1">
    <location>
        <begin position="13"/>
        <end position="33"/>
    </location>
</feature>
<evidence type="ECO:0000259" key="3">
    <source>
        <dbReference type="Pfam" id="PF00775"/>
    </source>
</evidence>
<name>A0ABQ3U375_STRHY</name>
<comment type="caution">
    <text evidence="4">The sequence shown here is derived from an EMBL/GenBank/DDBJ whole genome shotgun (WGS) entry which is preliminary data.</text>
</comment>
<dbReference type="InterPro" id="IPR000627">
    <property type="entry name" value="Intradiol_dOase_C"/>
</dbReference>
<sequence length="339" mass="35204">MTPQQSNGPEPSQPEFQLQSQVQSQSQPRPQAQRDMTRRRAVMAGGAAVAAVGLGAAVATTASAGETSASAVSATSSATPSAAASSPSGEVCYRLTSETTEGPYYIDADKIRKDITEDREGIPMTLRLKVIDSESCKPLAKAAVDIWHCDALGIYSGYEDSSAGGATPPTGTPPTGSPTGTPPTDAPTGAPTGAPPGGGHQEPTDDERYLRGTQLTDRHGFVEFTTIFPGWYRGRCVHIHTKVHVGGKLTDAGYEGGHTCHTGQLFFAEEAVLAAAEVAPYNTSTTERTTLDEDGIYPGNGAQGGLLNLKYRKGHIAKGVIGSLTLGVDPEATNDGTGM</sequence>
<dbReference type="Pfam" id="PF00775">
    <property type="entry name" value="Dioxygenase_C"/>
    <property type="match status" value="1"/>
</dbReference>
<proteinExistence type="predicted"/>
<evidence type="ECO:0000256" key="2">
    <source>
        <dbReference type="SAM" id="Phobius"/>
    </source>
</evidence>
<feature type="domain" description="Intradiol ring-cleavage dioxygenases" evidence="3">
    <location>
        <begin position="101"/>
        <end position="161"/>
    </location>
</feature>
<dbReference type="Gene3D" id="2.60.130.10">
    <property type="entry name" value="Aromatic compound dioxygenase"/>
    <property type="match status" value="1"/>
</dbReference>
<dbReference type="InterPro" id="IPR015889">
    <property type="entry name" value="Intradiol_dOase_core"/>
</dbReference>
<dbReference type="CDD" id="cd03457">
    <property type="entry name" value="intradiol_dioxygenase_like"/>
    <property type="match status" value="1"/>
</dbReference>
<keyword evidence="2" id="KW-0472">Membrane</keyword>
<evidence type="ECO:0000256" key="1">
    <source>
        <dbReference type="SAM" id="MobiDB-lite"/>
    </source>
</evidence>
<dbReference type="SUPFAM" id="SSF49482">
    <property type="entry name" value="Aromatic compound dioxygenase"/>
    <property type="match status" value="1"/>
</dbReference>
<feature type="compositionally biased region" description="Polar residues" evidence="1">
    <location>
        <begin position="1"/>
        <end position="10"/>
    </location>
</feature>
<dbReference type="PANTHER" id="PTHR34315:SF1">
    <property type="entry name" value="INTRADIOL RING-CLEAVAGE DIOXYGENASES DOMAIN-CONTAINING PROTEIN-RELATED"/>
    <property type="match status" value="1"/>
</dbReference>
<accession>A0ABQ3U375</accession>
<evidence type="ECO:0000313" key="4">
    <source>
        <dbReference type="EMBL" id="GHJ30078.1"/>
    </source>
</evidence>
<feature type="compositionally biased region" description="Pro residues" evidence="1">
    <location>
        <begin position="170"/>
        <end position="185"/>
    </location>
</feature>
<keyword evidence="5" id="KW-1185">Reference proteome</keyword>
<feature type="region of interest" description="Disordered" evidence="1">
    <location>
        <begin position="1"/>
        <end position="44"/>
    </location>
</feature>
<keyword evidence="2" id="KW-1133">Transmembrane helix</keyword>
<dbReference type="PANTHER" id="PTHR34315">
    <property type="match status" value="1"/>
</dbReference>